<evidence type="ECO:0000256" key="1">
    <source>
        <dbReference type="SAM" id="MobiDB-lite"/>
    </source>
</evidence>
<feature type="compositionally biased region" description="Polar residues" evidence="1">
    <location>
        <begin position="200"/>
        <end position="214"/>
    </location>
</feature>
<dbReference type="PANTHER" id="PTHR13265">
    <property type="entry name" value="THO COMPLEX SUBUNIT 1"/>
    <property type="match status" value="1"/>
</dbReference>
<feature type="compositionally biased region" description="Polar residues" evidence="1">
    <location>
        <begin position="222"/>
        <end position="233"/>
    </location>
</feature>
<dbReference type="PANTHER" id="PTHR13265:SF0">
    <property type="entry name" value="HPR1"/>
    <property type="match status" value="1"/>
</dbReference>
<reference evidence="2" key="1">
    <citation type="submission" date="2022-08" db="EMBL/GenBank/DDBJ databases">
        <title>Novel sulphate-reducing endosymbionts in the free-living metamonad Anaeramoeba.</title>
        <authorList>
            <person name="Jerlstrom-Hultqvist J."/>
            <person name="Cepicka I."/>
            <person name="Gallot-Lavallee L."/>
            <person name="Salas-Leiva D."/>
            <person name="Curtis B.A."/>
            <person name="Zahonova K."/>
            <person name="Pipaliya S."/>
            <person name="Dacks J."/>
            <person name="Roger A.J."/>
        </authorList>
    </citation>
    <scope>NUCLEOTIDE SEQUENCE</scope>
    <source>
        <strain evidence="2">Busselton2</strain>
    </source>
</reference>
<accession>A0AAV7YST4</accession>
<sequence>MNRYNFLKEKCLQSLLSAIQKNNLNESKESFLKEFSDLFTNENIYLKQTVIEFTFRGYLQTLISSDQECNFFLSFCLDLCFLKQLPLDLTLILFQEYFESSFSTEKMKKNFSLLEKGINKLKALIKSDEERRIIYTICNGILIRISKSQTPLFYGSVRMFFTNIFPTSTKLLIEKLKRKNDLINQKNNNNNNDYNNETNSQQKEASNGSTNYKLINNRKRNYSNNPESQTQNEIESRSESKSYQNLIKKARLLKTDYNKKDTNKQIFNKLHQKENKYYNQKQSRVDLELFNSIIEIQNLEYPSLNRERKEINWAQIIKSIELVIQYFEKNKMISLNKKNFEYSFNKYLVNENIFTDQLNDLNFRKSILFQLLIFFNSIKLELKEKTDKNHNKTNIDNDHRHPLDILFEKNNNFKEKLFTLLKRSERILKNLDNKAFKNIYQILKRNTEWYKWKQKNYFDLRKDLINKNEKDRNFQRIKERNLIRNRSFQSNPRSFINSYRNKKKDWPFVDPWSFNFDNYDELTKKPSSEMFLETIIDEINSPFDIEEELKTKNDPKFSWNALRLLRFHQIDLLKRIDDLEEISKRLLLNNDNKNDLDHPLIESNKEDQKTMEASSEKLIQTETDPGAEDNNIDNQNTKNANNEGDEIIIKKELKNNMDEVNENKMAIEKNLKSKDSISKSSRETNEEEKEIKK</sequence>
<feature type="region of interest" description="Disordered" evidence="1">
    <location>
        <begin position="593"/>
        <end position="645"/>
    </location>
</feature>
<dbReference type="Proteomes" id="UP001146793">
    <property type="component" value="Unassembled WGS sequence"/>
</dbReference>
<dbReference type="EMBL" id="JANTQA010000048">
    <property type="protein sequence ID" value="KAJ3430922.1"/>
    <property type="molecule type" value="Genomic_DNA"/>
</dbReference>
<feature type="region of interest" description="Disordered" evidence="1">
    <location>
        <begin position="183"/>
        <end position="241"/>
    </location>
</feature>
<feature type="region of interest" description="Disordered" evidence="1">
    <location>
        <begin position="667"/>
        <end position="693"/>
    </location>
</feature>
<dbReference type="AlphaFoldDB" id="A0AAV7YST4"/>
<dbReference type="GO" id="GO:0000445">
    <property type="term" value="C:THO complex part of transcription export complex"/>
    <property type="evidence" value="ECO:0007669"/>
    <property type="project" value="TreeGrafter"/>
</dbReference>
<dbReference type="Pfam" id="PF11957">
    <property type="entry name" value="efThoc1"/>
    <property type="match status" value="1"/>
</dbReference>
<name>A0AAV7YST4_9EUKA</name>
<evidence type="ECO:0000313" key="3">
    <source>
        <dbReference type="Proteomes" id="UP001146793"/>
    </source>
</evidence>
<proteinExistence type="predicted"/>
<dbReference type="InterPro" id="IPR021861">
    <property type="entry name" value="THO_THOC1"/>
</dbReference>
<gene>
    <name evidence="2" type="ORF">M0812_02597</name>
</gene>
<feature type="compositionally biased region" description="Low complexity" evidence="1">
    <location>
        <begin position="183"/>
        <end position="199"/>
    </location>
</feature>
<evidence type="ECO:0000313" key="2">
    <source>
        <dbReference type="EMBL" id="KAJ3430922.1"/>
    </source>
</evidence>
<organism evidence="2 3">
    <name type="scientific">Anaeramoeba flamelloides</name>
    <dbReference type="NCBI Taxonomy" id="1746091"/>
    <lineage>
        <taxon>Eukaryota</taxon>
        <taxon>Metamonada</taxon>
        <taxon>Anaeramoebidae</taxon>
        <taxon>Anaeramoeba</taxon>
    </lineage>
</organism>
<feature type="compositionally biased region" description="Basic and acidic residues" evidence="1">
    <location>
        <begin position="593"/>
        <end position="610"/>
    </location>
</feature>
<comment type="caution">
    <text evidence="2">The sequence shown here is derived from an EMBL/GenBank/DDBJ whole genome shotgun (WGS) entry which is preliminary data.</text>
</comment>
<feature type="compositionally biased region" description="Polar residues" evidence="1">
    <location>
        <begin position="611"/>
        <end position="623"/>
    </location>
</feature>
<dbReference type="GO" id="GO:0006406">
    <property type="term" value="P:mRNA export from nucleus"/>
    <property type="evidence" value="ECO:0007669"/>
    <property type="project" value="TreeGrafter"/>
</dbReference>
<protein>
    <submittedName>
        <fullName evidence="2">Hpr1</fullName>
    </submittedName>
</protein>
<feature type="compositionally biased region" description="Polar residues" evidence="1">
    <location>
        <begin position="632"/>
        <end position="642"/>
    </location>
</feature>